<dbReference type="GO" id="GO:0000981">
    <property type="term" value="F:DNA-binding transcription factor activity, RNA polymerase II-specific"/>
    <property type="evidence" value="ECO:0007669"/>
    <property type="project" value="InterPro"/>
</dbReference>
<feature type="region of interest" description="Disordered" evidence="2">
    <location>
        <begin position="1"/>
        <end position="20"/>
    </location>
</feature>
<feature type="region of interest" description="Disordered" evidence="2">
    <location>
        <begin position="398"/>
        <end position="422"/>
    </location>
</feature>
<evidence type="ECO:0000313" key="5">
    <source>
        <dbReference type="EMBL" id="KAF2088383.1"/>
    </source>
</evidence>
<evidence type="ECO:0000256" key="1">
    <source>
        <dbReference type="ARBA" id="ARBA00023242"/>
    </source>
</evidence>
<reference evidence="4" key="1">
    <citation type="journal article" date="2020" name="Stud. Mycol.">
        <title>101 Dothideomycetes genomes: a test case for predicting lifestyles and emergence of pathogens.</title>
        <authorList>
            <person name="Haridas S."/>
            <person name="Albert R."/>
            <person name="Binder M."/>
            <person name="Bloem J."/>
            <person name="Labutti K."/>
            <person name="Salamov A."/>
            <person name="Andreopoulos B."/>
            <person name="Baker S."/>
            <person name="Barry K."/>
            <person name="Bills G."/>
            <person name="Bluhm B."/>
            <person name="Cannon C."/>
            <person name="Castanera R."/>
            <person name="Culley D."/>
            <person name="Daum C."/>
            <person name="Ezra D."/>
            <person name="Gonzalez J."/>
            <person name="Henrissat B."/>
            <person name="Kuo A."/>
            <person name="Liang C."/>
            <person name="Lipzen A."/>
            <person name="Lutzoni F."/>
            <person name="Magnuson J."/>
            <person name="Mondo S."/>
            <person name="Nolan M."/>
            <person name="Ohm R."/>
            <person name="Pangilinan J."/>
            <person name="Park H.-J."/>
            <person name="Ramirez L."/>
            <person name="Alfaro M."/>
            <person name="Sun H."/>
            <person name="Tritt A."/>
            <person name="Yoshinaga Y."/>
            <person name="Zwiers L.-H."/>
            <person name="Turgeon B."/>
            <person name="Goodwin S."/>
            <person name="Spatafora J."/>
            <person name="Crous P."/>
            <person name="Grigoriev I."/>
        </authorList>
    </citation>
    <scope>NUCLEOTIDE SEQUENCE</scope>
    <source>
        <strain evidence="4">CBS 121410</strain>
    </source>
</reference>
<dbReference type="PANTHER" id="PTHR47785:SF4">
    <property type="entry name" value="ZN(II)2CYS6 TRANSCRIPTION FACTOR (EUROFUNG)"/>
    <property type="match status" value="1"/>
</dbReference>
<dbReference type="GO" id="GO:0008270">
    <property type="term" value="F:zinc ion binding"/>
    <property type="evidence" value="ECO:0007669"/>
    <property type="project" value="InterPro"/>
</dbReference>
<dbReference type="PROSITE" id="PS50048">
    <property type="entry name" value="ZN2_CY6_FUNGAL_2"/>
    <property type="match status" value="1"/>
</dbReference>
<proteinExistence type="predicted"/>
<dbReference type="SUPFAM" id="SSF57701">
    <property type="entry name" value="Zn2/Cys6 DNA-binding domain"/>
    <property type="match status" value="1"/>
</dbReference>
<evidence type="ECO:0000313" key="4">
    <source>
        <dbReference type="EMBL" id="KAF2084119.1"/>
    </source>
</evidence>
<feature type="compositionally biased region" description="Polar residues" evidence="2">
    <location>
        <begin position="471"/>
        <end position="484"/>
    </location>
</feature>
<accession>A0A9P4LUG2</accession>
<organism evidence="4 6">
    <name type="scientific">Saccharata proteae CBS 121410</name>
    <dbReference type="NCBI Taxonomy" id="1314787"/>
    <lineage>
        <taxon>Eukaryota</taxon>
        <taxon>Fungi</taxon>
        <taxon>Dikarya</taxon>
        <taxon>Ascomycota</taxon>
        <taxon>Pezizomycotina</taxon>
        <taxon>Dothideomycetes</taxon>
        <taxon>Dothideomycetes incertae sedis</taxon>
        <taxon>Botryosphaeriales</taxon>
        <taxon>Saccharataceae</taxon>
        <taxon>Saccharata</taxon>
    </lineage>
</organism>
<feature type="compositionally biased region" description="Polar residues" evidence="2">
    <location>
        <begin position="293"/>
        <end position="305"/>
    </location>
</feature>
<keyword evidence="6" id="KW-1185">Reference proteome</keyword>
<dbReference type="SMART" id="SM00066">
    <property type="entry name" value="GAL4"/>
    <property type="match status" value="1"/>
</dbReference>
<feature type="region of interest" description="Disordered" evidence="2">
    <location>
        <begin position="129"/>
        <end position="168"/>
    </location>
</feature>
<comment type="caution">
    <text evidence="4">The sequence shown here is derived from an EMBL/GenBank/DDBJ whole genome shotgun (WGS) entry which is preliminary data.</text>
</comment>
<dbReference type="EMBL" id="ML978716">
    <property type="protein sequence ID" value="KAF2088383.1"/>
    <property type="molecule type" value="Genomic_DNA"/>
</dbReference>
<evidence type="ECO:0000259" key="3">
    <source>
        <dbReference type="PROSITE" id="PS50048"/>
    </source>
</evidence>
<dbReference type="PROSITE" id="PS00463">
    <property type="entry name" value="ZN2_CY6_FUNGAL_1"/>
    <property type="match status" value="1"/>
</dbReference>
<feature type="compositionally biased region" description="Polar residues" evidence="2">
    <location>
        <begin position="133"/>
        <end position="153"/>
    </location>
</feature>
<dbReference type="PANTHER" id="PTHR47785">
    <property type="entry name" value="ZN(II)2CYS6 TRANSCRIPTION FACTOR (EUROFUNG)-RELATED-RELATED"/>
    <property type="match status" value="1"/>
</dbReference>
<dbReference type="Gene3D" id="4.10.240.10">
    <property type="entry name" value="Zn(2)-C6 fungal-type DNA-binding domain"/>
    <property type="match status" value="1"/>
</dbReference>
<sequence>MNGAYTSGGHHHPYSAGPVGPVQAYHASPYAQPNAYGQQADYLNQNRKRQVRATQACNSCRQRKQKCDEQRPCQFCRDSNIKCEYREVPPPKQDRTLTDITSKLNSVLNELHQIKSIHMRLDNIERRLPGGLQHQNGDDQLQTPSDQYPTHSTPLVEDTETGALGPVRENMSQEPVAILPKSRLSKSQSYVFDNVTIGRSPHTRTDFNGTALEDVIETEGEITLPPEHTTGAHQLLSHWPNMAPFFDGIVPNGTNYPRDVEEARGILKIYGRGEGDDVNDGRQMPKVVRQDDSYVSSPAPTSVPQENGWGVGFSTSAGPDTYRLESSHLGGLNPDGTLQLDRKTIRRLHMSYMDNMHTMQPFLDRDSLKEMIERFIARYGNDPVAPLAAFAVPKGTVPLKRKHSSGPGQAPELGSSRKQPQQVERSIGNAIVLLVLALGKICEHKQHLDGHKGGSSTPSPASSHSTLASIPSPSMNDTRFSGSGPTPERNIPNAPTEDQVWNIHVTPGLAYYAYAVEIIGTVHGGNDLSHGQAGVLACLYMGQLARVLESWAWICYACRVAGVLIDREDSGSRAAPIISNSDPGMRVTSARRLNLIKFLYWTCLQLESDILAEMSHLRPTGISKDEDRMGMPNQCLGKQQLDPPEEIAWLFYSSQIMLRKILNRAHLALYSKESRKGSFWARLRNDDLEEQLESWRSTLPKWLLWHDSDDPHHDRNVARLRGKYYGARYIITRPILVTAVHAKNPPTYLLREFISGEQATKPEESEGTWDETKWRKVIGACKRCVDSAVASTIAFDNIESEDNRLIVTNIFGTAHAQFGNILVLSAVRRSWLKDLIPFDKLMYLTDRTISFLRRLEPLSPTLQVDVEVLENTKRIVQNDHEENTSPSDGSFSVHT</sequence>
<dbReference type="Pfam" id="PF00172">
    <property type="entry name" value="Zn_clus"/>
    <property type="match status" value="1"/>
</dbReference>
<feature type="domain" description="Zn(2)-C6 fungal-type" evidence="3">
    <location>
        <begin position="56"/>
        <end position="85"/>
    </location>
</feature>
<feature type="compositionally biased region" description="Low complexity" evidence="2">
    <location>
        <begin position="455"/>
        <end position="469"/>
    </location>
</feature>
<feature type="region of interest" description="Disordered" evidence="2">
    <location>
        <begin position="875"/>
        <end position="895"/>
    </location>
</feature>
<feature type="region of interest" description="Disordered" evidence="2">
    <location>
        <begin position="290"/>
        <end position="314"/>
    </location>
</feature>
<evidence type="ECO:0000256" key="2">
    <source>
        <dbReference type="SAM" id="MobiDB-lite"/>
    </source>
</evidence>
<dbReference type="InterPro" id="IPR001138">
    <property type="entry name" value="Zn2Cys6_DnaBD"/>
</dbReference>
<evidence type="ECO:0000313" key="6">
    <source>
        <dbReference type="Proteomes" id="UP000799776"/>
    </source>
</evidence>
<protein>
    <recommendedName>
        <fullName evidence="3">Zn(2)-C6 fungal-type domain-containing protein</fullName>
    </recommendedName>
</protein>
<gene>
    <name evidence="5" type="ORF">K490DRAFT_39241</name>
    <name evidence="4" type="ORF">K490DRAFT_49968</name>
</gene>
<dbReference type="CDD" id="cd00067">
    <property type="entry name" value="GAL4"/>
    <property type="match status" value="1"/>
</dbReference>
<dbReference type="Proteomes" id="UP000799776">
    <property type="component" value="Unassembled WGS sequence"/>
</dbReference>
<dbReference type="AlphaFoldDB" id="A0A9P4LUG2"/>
<keyword evidence="1" id="KW-0539">Nucleus</keyword>
<name>A0A9P4LUG2_9PEZI</name>
<feature type="compositionally biased region" description="Polar residues" evidence="2">
    <location>
        <begin position="884"/>
        <end position="895"/>
    </location>
</feature>
<feature type="region of interest" description="Disordered" evidence="2">
    <location>
        <begin position="448"/>
        <end position="495"/>
    </location>
</feature>
<dbReference type="InterPro" id="IPR036864">
    <property type="entry name" value="Zn2-C6_fun-type_DNA-bd_sf"/>
</dbReference>
<dbReference type="EMBL" id="ML978746">
    <property type="protein sequence ID" value="KAF2084119.1"/>
    <property type="molecule type" value="Genomic_DNA"/>
</dbReference>
<dbReference type="CDD" id="cd12148">
    <property type="entry name" value="fungal_TF_MHR"/>
    <property type="match status" value="1"/>
</dbReference>
<dbReference type="OrthoDB" id="5244761at2759"/>
<dbReference type="InterPro" id="IPR053181">
    <property type="entry name" value="EcdB-like_regulator"/>
</dbReference>